<keyword evidence="3 10" id="KW-0813">Transport</keyword>
<sequence length="447" mass="48912">MKNFIDTISNIWKIEELRNRILITLGLLLVYRFGCQIVLPGIDSTQLGGLTDGTDQGIFGLLNAFTGGAFANASVFALGIMPYISASIVVQLMGIAIPYLQKLQKEGESGRKTINQITRWLTIGICIVQAPAYLYGLEAFGVRDSAFLLGKGLDFMVPAVIILVTGTVFAMWLGEKITDKGIGNGISLLIMIGIIATMPQSFVQEFISRTTNNNGGLMFILIEVIIWFLVILACILLVMATRQIPVQYARRTASGGYEKNIIGSRQYIPLKLNASGVMPIIFAQAIMFVPGMIGGAFDDTSFGQWMQVQFSDIFGWAYNLLFAILIIIFTYFYTAITVPTNKMADDLKRSGGFIPGIRPGKETGDYLDKIMSLITLPGSIFLALLAILPAVVVKLMDVQAGWALFYGGTSLLIMVGVAIDTVQQVNSYLLNRHYDGLMKTGKNRKVA</sequence>
<dbReference type="GO" id="GO:0065002">
    <property type="term" value="P:intracellular protein transmembrane transport"/>
    <property type="evidence" value="ECO:0007669"/>
    <property type="project" value="UniProtKB-UniRule"/>
</dbReference>
<feature type="transmembrane region" description="Helical" evidence="10">
    <location>
        <begin position="403"/>
        <end position="422"/>
    </location>
</feature>
<dbReference type="SUPFAM" id="SSF103491">
    <property type="entry name" value="Preprotein translocase SecY subunit"/>
    <property type="match status" value="1"/>
</dbReference>
<comment type="caution">
    <text evidence="10">Lacks conserved residue(s) required for the propagation of feature annotation.</text>
</comment>
<evidence type="ECO:0000256" key="13">
    <source>
        <dbReference type="RuleBase" id="RU004349"/>
    </source>
</evidence>
<accession>A0A1H4NCM3</accession>
<dbReference type="AlphaFoldDB" id="A0A1H4NCM3"/>
<evidence type="ECO:0000256" key="2">
    <source>
        <dbReference type="ARBA" id="ARBA00005751"/>
    </source>
</evidence>
<evidence type="ECO:0000256" key="4">
    <source>
        <dbReference type="ARBA" id="ARBA00022692"/>
    </source>
</evidence>
<evidence type="ECO:0000256" key="5">
    <source>
        <dbReference type="ARBA" id="ARBA00022927"/>
    </source>
</evidence>
<evidence type="ECO:0000256" key="8">
    <source>
        <dbReference type="ARBA" id="ARBA00023136"/>
    </source>
</evidence>
<reference evidence="14" key="1">
    <citation type="submission" date="2016-10" db="EMBL/GenBank/DDBJ databases">
        <authorList>
            <person name="de Groot N.N."/>
        </authorList>
    </citation>
    <scope>NUCLEOTIDE SEQUENCE [LARGE SCALE GENOMIC DNA]</scope>
    <source>
        <strain evidence="14">MAR_2009_71</strain>
    </source>
</reference>
<feature type="transmembrane region" description="Helical" evidence="10">
    <location>
        <begin position="215"/>
        <end position="241"/>
    </location>
</feature>
<keyword evidence="5 10" id="KW-0653">Protein transport</keyword>
<dbReference type="RefSeq" id="WP_074672194.1">
    <property type="nucleotide sequence ID" value="NZ_FNTB01000001.1"/>
</dbReference>
<evidence type="ECO:0000313" key="14">
    <source>
        <dbReference type="EMBL" id="SEB92625.1"/>
    </source>
</evidence>
<comment type="subunit">
    <text evidence="10">Component of the Sec protein translocase complex. Heterotrimer consisting of SecY, SecE and SecG subunits. The heterotrimers can form oligomers, although 1 heterotrimer is thought to be able to translocate proteins. Interacts with the ribosome. Interacts with SecDF, and other proteins may be involved. Interacts with SecA.</text>
</comment>
<dbReference type="PROSITE" id="PS00755">
    <property type="entry name" value="SECY_1"/>
    <property type="match status" value="1"/>
</dbReference>
<evidence type="ECO:0000256" key="7">
    <source>
        <dbReference type="ARBA" id="ARBA00023010"/>
    </source>
</evidence>
<dbReference type="Pfam" id="PF00344">
    <property type="entry name" value="SecY"/>
    <property type="match status" value="1"/>
</dbReference>
<evidence type="ECO:0000256" key="9">
    <source>
        <dbReference type="ARBA" id="ARBA00039733"/>
    </source>
</evidence>
<feature type="transmembrane region" description="Helical" evidence="10">
    <location>
        <begin position="272"/>
        <end position="293"/>
    </location>
</feature>
<comment type="function">
    <text evidence="10 11">The central subunit of the protein translocation channel SecYEG. Consists of two halves formed by TMs 1-5 and 6-10. These two domains form a lateral gate at the front which open onto the bilayer between TMs 2 and 7, and are clamped together by SecE at the back. The channel is closed by both a pore ring composed of hydrophobic SecY resides and a short helix (helix 2A) on the extracellular side of the membrane which forms a plug. The plug probably moves laterally to allow the channel to open. The ring and the pore may move independently.</text>
</comment>
<dbReference type="GO" id="GO:0006605">
    <property type="term" value="P:protein targeting"/>
    <property type="evidence" value="ECO:0007669"/>
    <property type="project" value="UniProtKB-UniRule"/>
</dbReference>
<proteinExistence type="inferred from homology"/>
<name>A0A1H4NCM3_9FLAO</name>
<keyword evidence="8 10" id="KW-0472">Membrane</keyword>
<protein>
    <recommendedName>
        <fullName evidence="9 10">Protein translocase subunit SecY</fullName>
    </recommendedName>
</protein>
<feature type="transmembrane region" description="Helical" evidence="10">
    <location>
        <begin position="313"/>
        <end position="333"/>
    </location>
</feature>
<dbReference type="PIRSF" id="PIRSF004557">
    <property type="entry name" value="SecY"/>
    <property type="match status" value="1"/>
</dbReference>
<feature type="transmembrane region" description="Helical" evidence="10">
    <location>
        <begin position="155"/>
        <end position="173"/>
    </location>
</feature>
<evidence type="ECO:0000256" key="1">
    <source>
        <dbReference type="ARBA" id="ARBA00004141"/>
    </source>
</evidence>
<keyword evidence="4 10" id="KW-0812">Transmembrane</keyword>
<dbReference type="PANTHER" id="PTHR10906">
    <property type="entry name" value="SECY/SEC61-ALPHA FAMILY MEMBER"/>
    <property type="match status" value="1"/>
</dbReference>
<gene>
    <name evidence="10" type="primary">secY</name>
    <name evidence="14" type="ORF">SAMN05192540_1907</name>
</gene>
<evidence type="ECO:0000256" key="3">
    <source>
        <dbReference type="ARBA" id="ARBA00022448"/>
    </source>
</evidence>
<dbReference type="InterPro" id="IPR030659">
    <property type="entry name" value="SecY_CS"/>
</dbReference>
<dbReference type="InterPro" id="IPR023201">
    <property type="entry name" value="SecY_dom_sf"/>
</dbReference>
<feature type="transmembrane region" description="Helical" evidence="10">
    <location>
        <begin position="370"/>
        <end position="391"/>
    </location>
</feature>
<comment type="similarity">
    <text evidence="2 10 13">Belongs to the SecY/SEC61-alpha family.</text>
</comment>
<feature type="transmembrane region" description="Helical" evidence="10">
    <location>
        <begin position="117"/>
        <end position="135"/>
    </location>
</feature>
<dbReference type="InterPro" id="IPR002208">
    <property type="entry name" value="SecY/SEC61-alpha"/>
</dbReference>
<feature type="transmembrane region" description="Helical" evidence="10">
    <location>
        <begin position="21"/>
        <end position="42"/>
    </location>
</feature>
<evidence type="ECO:0000256" key="12">
    <source>
        <dbReference type="RuleBase" id="RU003484"/>
    </source>
</evidence>
<evidence type="ECO:0000256" key="11">
    <source>
        <dbReference type="RuleBase" id="RU000537"/>
    </source>
</evidence>
<feature type="transmembrane region" description="Helical" evidence="10">
    <location>
        <begin position="185"/>
        <end position="203"/>
    </location>
</feature>
<dbReference type="Gene3D" id="1.10.3370.10">
    <property type="entry name" value="SecY subunit domain"/>
    <property type="match status" value="1"/>
</dbReference>
<keyword evidence="6 10" id="KW-1133">Transmembrane helix</keyword>
<dbReference type="HAMAP" id="MF_01465">
    <property type="entry name" value="SecY"/>
    <property type="match status" value="1"/>
</dbReference>
<dbReference type="NCBIfam" id="TIGR00967">
    <property type="entry name" value="3a0501s007"/>
    <property type="match status" value="1"/>
</dbReference>
<dbReference type="GO" id="GO:0043952">
    <property type="term" value="P:protein transport by the Sec complex"/>
    <property type="evidence" value="ECO:0007669"/>
    <property type="project" value="UniProtKB-UniRule"/>
</dbReference>
<evidence type="ECO:0000256" key="10">
    <source>
        <dbReference type="HAMAP-Rule" id="MF_01465"/>
    </source>
</evidence>
<keyword evidence="10" id="KW-1003">Cell membrane</keyword>
<evidence type="ECO:0000256" key="6">
    <source>
        <dbReference type="ARBA" id="ARBA00022989"/>
    </source>
</evidence>
<dbReference type="InterPro" id="IPR026593">
    <property type="entry name" value="SecY"/>
</dbReference>
<dbReference type="GO" id="GO:0005886">
    <property type="term" value="C:plasma membrane"/>
    <property type="evidence" value="ECO:0007669"/>
    <property type="project" value="UniProtKB-SubCell"/>
</dbReference>
<dbReference type="FunFam" id="1.10.3370.10:FF:000001">
    <property type="entry name" value="Preprotein translocase subunit SecY"/>
    <property type="match status" value="1"/>
</dbReference>
<dbReference type="OrthoDB" id="9809248at2"/>
<organism evidence="14">
    <name type="scientific">Maribacter dokdonensis</name>
    <dbReference type="NCBI Taxonomy" id="320912"/>
    <lineage>
        <taxon>Bacteria</taxon>
        <taxon>Pseudomonadati</taxon>
        <taxon>Bacteroidota</taxon>
        <taxon>Flavobacteriia</taxon>
        <taxon>Flavobacteriales</taxon>
        <taxon>Flavobacteriaceae</taxon>
        <taxon>Maribacter</taxon>
    </lineage>
</organism>
<dbReference type="Proteomes" id="UP000183038">
    <property type="component" value="Unassembled WGS sequence"/>
</dbReference>
<dbReference type="PROSITE" id="PS00756">
    <property type="entry name" value="SECY_2"/>
    <property type="match status" value="1"/>
</dbReference>
<dbReference type="EMBL" id="FNTB01000001">
    <property type="protein sequence ID" value="SEB92625.1"/>
    <property type="molecule type" value="Genomic_DNA"/>
</dbReference>
<comment type="subcellular location">
    <subcellularLocation>
        <location evidence="10">Cell membrane</location>
        <topology evidence="10">Multi-pass membrane protein</topology>
    </subcellularLocation>
    <subcellularLocation>
        <location evidence="1 12">Membrane</location>
        <topology evidence="1 12">Multi-pass membrane protein</topology>
    </subcellularLocation>
</comment>
<keyword evidence="7 10" id="KW-0811">Translocation</keyword>
<dbReference type="PRINTS" id="PR00303">
    <property type="entry name" value="SECYTRNLCASE"/>
</dbReference>